<name>A0A9N9J6L5_9GLOM</name>
<sequence>DKRGFQVDYHDIQLTVLIEVYITSQIVTVIRHMTTLFASKKEIAAPIYTKIIEINNAKGHLTTINSFTFPFMSANKNKTFAVSPFPNSEIPKRGFSLNKYQ</sequence>
<gene>
    <name evidence="1" type="ORF">FCALED_LOCUS17249</name>
</gene>
<protein>
    <submittedName>
        <fullName evidence="1">16228_t:CDS:1</fullName>
    </submittedName>
</protein>
<accession>A0A9N9J6L5</accession>
<dbReference type="EMBL" id="CAJVPQ010025240">
    <property type="protein sequence ID" value="CAG8766367.1"/>
    <property type="molecule type" value="Genomic_DNA"/>
</dbReference>
<feature type="non-terminal residue" evidence="1">
    <location>
        <position position="101"/>
    </location>
</feature>
<dbReference type="Proteomes" id="UP000789570">
    <property type="component" value="Unassembled WGS sequence"/>
</dbReference>
<feature type="non-terminal residue" evidence="1">
    <location>
        <position position="1"/>
    </location>
</feature>
<reference evidence="1" key="1">
    <citation type="submission" date="2021-06" db="EMBL/GenBank/DDBJ databases">
        <authorList>
            <person name="Kallberg Y."/>
            <person name="Tangrot J."/>
            <person name="Rosling A."/>
        </authorList>
    </citation>
    <scope>NUCLEOTIDE SEQUENCE</scope>
    <source>
        <strain evidence="1">UK204</strain>
    </source>
</reference>
<dbReference type="AlphaFoldDB" id="A0A9N9J6L5"/>
<keyword evidence="2" id="KW-1185">Reference proteome</keyword>
<comment type="caution">
    <text evidence="1">The sequence shown here is derived from an EMBL/GenBank/DDBJ whole genome shotgun (WGS) entry which is preliminary data.</text>
</comment>
<proteinExistence type="predicted"/>
<organism evidence="1 2">
    <name type="scientific">Funneliformis caledonium</name>
    <dbReference type="NCBI Taxonomy" id="1117310"/>
    <lineage>
        <taxon>Eukaryota</taxon>
        <taxon>Fungi</taxon>
        <taxon>Fungi incertae sedis</taxon>
        <taxon>Mucoromycota</taxon>
        <taxon>Glomeromycotina</taxon>
        <taxon>Glomeromycetes</taxon>
        <taxon>Glomerales</taxon>
        <taxon>Glomeraceae</taxon>
        <taxon>Funneliformis</taxon>
    </lineage>
</organism>
<evidence type="ECO:0000313" key="2">
    <source>
        <dbReference type="Proteomes" id="UP000789570"/>
    </source>
</evidence>
<evidence type="ECO:0000313" key="1">
    <source>
        <dbReference type="EMBL" id="CAG8766367.1"/>
    </source>
</evidence>